<dbReference type="Proteomes" id="UP001145087">
    <property type="component" value="Unassembled WGS sequence"/>
</dbReference>
<evidence type="ECO:0008006" key="3">
    <source>
        <dbReference type="Google" id="ProtNLM"/>
    </source>
</evidence>
<reference evidence="1" key="1">
    <citation type="submission" date="2022-11" db="EMBL/GenBank/DDBJ databases">
        <title>Marilongibacter aestuarii gen. nov., sp. nov., isolated from tidal flat sediment.</title>
        <authorList>
            <person name="Jiayan W."/>
        </authorList>
    </citation>
    <scope>NUCLEOTIDE SEQUENCE</scope>
    <source>
        <strain evidence="1">Z1-6</strain>
    </source>
</reference>
<dbReference type="AlphaFoldDB" id="A0A9X3J3Y8"/>
<proteinExistence type="predicted"/>
<organism evidence="1 2">
    <name type="scientific">Draconibacterium aestuarii</name>
    <dbReference type="NCBI Taxonomy" id="2998507"/>
    <lineage>
        <taxon>Bacteria</taxon>
        <taxon>Pseudomonadati</taxon>
        <taxon>Bacteroidota</taxon>
        <taxon>Bacteroidia</taxon>
        <taxon>Marinilabiliales</taxon>
        <taxon>Prolixibacteraceae</taxon>
        <taxon>Draconibacterium</taxon>
    </lineage>
</organism>
<name>A0A9X3J3Y8_9BACT</name>
<dbReference type="EMBL" id="JAPOHD010000002">
    <property type="protein sequence ID" value="MCY1718798.1"/>
    <property type="molecule type" value="Genomic_DNA"/>
</dbReference>
<protein>
    <recommendedName>
        <fullName evidence="3">Lipocalin-like domain-containing protein</fullName>
    </recommendedName>
</protein>
<comment type="caution">
    <text evidence="1">The sequence shown here is derived from an EMBL/GenBank/DDBJ whole genome shotgun (WGS) entry which is preliminary data.</text>
</comment>
<evidence type="ECO:0000313" key="2">
    <source>
        <dbReference type="Proteomes" id="UP001145087"/>
    </source>
</evidence>
<dbReference type="PROSITE" id="PS51257">
    <property type="entry name" value="PROKAR_LIPOPROTEIN"/>
    <property type="match status" value="1"/>
</dbReference>
<accession>A0A9X3J3Y8</accession>
<keyword evidence="2" id="KW-1185">Reference proteome</keyword>
<gene>
    <name evidence="1" type="ORF">OU798_00490</name>
</gene>
<sequence>MKKLLLLIIPSIILISCQNKDEQMLTAYSWEIQKVVDFKSGTINQTDKGNKKTWDFSSGNRYYYKTKAESIENLIEGEWQLNNHTLLIFNEFDSTVVHIEKIDSEEMVWLIPGNDSIRLYLNSKAKDMVVPNFPNMNKE</sequence>
<evidence type="ECO:0000313" key="1">
    <source>
        <dbReference type="EMBL" id="MCY1718798.1"/>
    </source>
</evidence>
<dbReference type="RefSeq" id="WP_343331137.1">
    <property type="nucleotide sequence ID" value="NZ_JAPOHD010000002.1"/>
</dbReference>